<dbReference type="InterPro" id="IPR029063">
    <property type="entry name" value="SAM-dependent_MTases_sf"/>
</dbReference>
<name>T0S9R8_SAPDV</name>
<dbReference type="CDD" id="cd02440">
    <property type="entry name" value="AdoMet_MTases"/>
    <property type="match status" value="1"/>
</dbReference>
<keyword evidence="2" id="KW-1185">Reference proteome</keyword>
<evidence type="ECO:0000313" key="1">
    <source>
        <dbReference type="EMBL" id="EQC42018.1"/>
    </source>
</evidence>
<dbReference type="AlphaFoldDB" id="T0S9R8"/>
<accession>T0S9R8</accession>
<dbReference type="Proteomes" id="UP000030762">
    <property type="component" value="Unassembled WGS sequence"/>
</dbReference>
<gene>
    <name evidence="1" type="ORF">SDRG_00863</name>
</gene>
<dbReference type="EMBL" id="JH767133">
    <property type="protein sequence ID" value="EQC42018.1"/>
    <property type="molecule type" value="Genomic_DNA"/>
</dbReference>
<sequence>MLALAMPALRLDLGIADQVLIFGTRLHRAELDEYPRLTRLLYGPDSRSMLACFLASAAVGLVASLDVCSIGSSAAMVTTDRLFRHIELHAAKAGAWGRVLDAGTGDHSLNWLKTLPIDSIVAVTGDTTRAVGLREKFPQPHIEVLAGNWNDPTFLKDQVFDVIVADYLVGAIEGHAPYYQDEIFPRLMPLLAPGGRLYVAGLQPITMSVPSGRALSTQDKLVLEMARTRDACILLAGHRTYREFPLDWVLRQLERSGLSVESKAQFANVYTATTIKRQVQVGRTKLPLVQDAMLAKSMGKYLDKLDQQADDATRDGSFEFGFDYVVAATN</sequence>
<dbReference type="OMA" id="KVHAGNW"/>
<reference evidence="1 2" key="1">
    <citation type="submission" date="2012-04" db="EMBL/GenBank/DDBJ databases">
        <title>The Genome Sequence of Saprolegnia declina VS20.</title>
        <authorList>
            <consortium name="The Broad Institute Genome Sequencing Platform"/>
            <person name="Russ C."/>
            <person name="Nusbaum C."/>
            <person name="Tyler B."/>
            <person name="van West P."/>
            <person name="Dieguez-Uribeondo J."/>
            <person name="de Bruijn I."/>
            <person name="Tripathy S."/>
            <person name="Jiang R."/>
            <person name="Young S.K."/>
            <person name="Zeng Q."/>
            <person name="Gargeya S."/>
            <person name="Fitzgerald M."/>
            <person name="Haas B."/>
            <person name="Abouelleil A."/>
            <person name="Alvarado L."/>
            <person name="Arachchi H.M."/>
            <person name="Berlin A."/>
            <person name="Chapman S.B."/>
            <person name="Goldberg J."/>
            <person name="Griggs A."/>
            <person name="Gujja S."/>
            <person name="Hansen M."/>
            <person name="Howarth C."/>
            <person name="Imamovic A."/>
            <person name="Larimer J."/>
            <person name="McCowen C."/>
            <person name="Montmayeur A."/>
            <person name="Murphy C."/>
            <person name="Neiman D."/>
            <person name="Pearson M."/>
            <person name="Priest M."/>
            <person name="Roberts A."/>
            <person name="Saif S."/>
            <person name="Shea T."/>
            <person name="Sisk P."/>
            <person name="Sykes S."/>
            <person name="Wortman J."/>
            <person name="Nusbaum C."/>
            <person name="Birren B."/>
        </authorList>
    </citation>
    <scope>NUCLEOTIDE SEQUENCE [LARGE SCALE GENOMIC DNA]</scope>
    <source>
        <strain evidence="1 2">VS20</strain>
    </source>
</reference>
<proteinExistence type="predicted"/>
<protein>
    <recommendedName>
        <fullName evidence="3">Methyltransferase domain-containing protein</fullName>
    </recommendedName>
</protein>
<evidence type="ECO:0008006" key="3">
    <source>
        <dbReference type="Google" id="ProtNLM"/>
    </source>
</evidence>
<dbReference type="InParanoid" id="T0S9R8"/>
<organism evidence="1 2">
    <name type="scientific">Saprolegnia diclina (strain VS20)</name>
    <dbReference type="NCBI Taxonomy" id="1156394"/>
    <lineage>
        <taxon>Eukaryota</taxon>
        <taxon>Sar</taxon>
        <taxon>Stramenopiles</taxon>
        <taxon>Oomycota</taxon>
        <taxon>Saprolegniomycetes</taxon>
        <taxon>Saprolegniales</taxon>
        <taxon>Saprolegniaceae</taxon>
        <taxon>Saprolegnia</taxon>
    </lineage>
</organism>
<dbReference type="Gene3D" id="3.40.50.150">
    <property type="entry name" value="Vaccinia Virus protein VP39"/>
    <property type="match status" value="1"/>
</dbReference>
<dbReference type="OrthoDB" id="429136at2759"/>
<dbReference type="SUPFAM" id="SSF53335">
    <property type="entry name" value="S-adenosyl-L-methionine-dependent methyltransferases"/>
    <property type="match status" value="1"/>
</dbReference>
<dbReference type="RefSeq" id="XP_008604587.1">
    <property type="nucleotide sequence ID" value="XM_008606365.1"/>
</dbReference>
<dbReference type="VEuPathDB" id="FungiDB:SDRG_00863"/>
<dbReference type="eggNOG" id="ENOG502RZZT">
    <property type="taxonomic scope" value="Eukaryota"/>
</dbReference>
<evidence type="ECO:0000313" key="2">
    <source>
        <dbReference type="Proteomes" id="UP000030762"/>
    </source>
</evidence>
<dbReference type="GeneID" id="19941590"/>